<dbReference type="AlphaFoldDB" id="W0DV65"/>
<proteinExistence type="inferred from homology"/>
<dbReference type="KEGG" id="tao:THIAE_07380"/>
<dbReference type="HOGENOM" id="CLU_012762_0_0_6"/>
<dbReference type="InterPro" id="IPR053927">
    <property type="entry name" value="FlgK_helical"/>
</dbReference>
<sequence length="590" mass="64099">MADMLTIATSATTAFNRALQVTSHNIANVNTEGYNRQRVEFEATSAGSLVSRFNGTGTFSKQVERMYDEFLFQQLTSSNSEVKGFETRLGLANQIEGALGSVDLGMQSALLGYFDALQGLATNPESTIFKGQALDQANTLVATVNSAQQVLAQTEAQINNQMSQLATDINERLVQLREVNFGIKTASTSGMQEPNDLFDKRDQLTYELSELVGIRTKINTDGTVEVFSANNRIPLLADNKVIPLQVQSDNYPGRERNEVFVTLNGQTTQVSDLLRGGGELGGLLEVRDNLLDKTYERLGMVLNGFVAAQNVQNQQGWDAAGNPGEAIFTPLSFNAFAQQGNSATSSVTVELALPSFDPTDPTLTYGDKQQVLADSFTAIGQLKPASYQIDFDGTDLRITNLTTREVQLTAFNPATDDFVDFQGLRFNVDNVAPGDRFQVSPHRGMIEQFGINLSTPDQLATRGQNPLQLDPSDLATPAAVGDNLNVANLAALQNKKLLNSVGGQPTMSILQGYAQVTTDIGRYVNRSESLFQSTSTAFDFLLQKRESVSGVNLDEEAANLLRFQQAYQAAAQVIQTSQSLFQTLLGAVRS</sequence>
<dbReference type="OrthoDB" id="9802553at2"/>
<comment type="subcellular location">
    <subcellularLocation>
        <location evidence="1 7">Bacterial flagellum</location>
    </subcellularLocation>
    <subcellularLocation>
        <location evidence="2 7">Secreted</location>
    </subcellularLocation>
</comment>
<dbReference type="GO" id="GO:0005198">
    <property type="term" value="F:structural molecule activity"/>
    <property type="evidence" value="ECO:0007669"/>
    <property type="project" value="UniProtKB-UniRule"/>
</dbReference>
<dbReference type="Proteomes" id="UP000005380">
    <property type="component" value="Chromosome"/>
</dbReference>
<evidence type="ECO:0000256" key="5">
    <source>
        <dbReference type="ARBA" id="ARBA00022525"/>
    </source>
</evidence>
<evidence type="ECO:0000256" key="4">
    <source>
        <dbReference type="ARBA" id="ARBA00016244"/>
    </source>
</evidence>
<evidence type="ECO:0000256" key="7">
    <source>
        <dbReference type="RuleBase" id="RU362065"/>
    </source>
</evidence>
<feature type="domain" description="Flagellar hook-associated protein FlgK helical" evidence="10">
    <location>
        <begin position="93"/>
        <end position="328"/>
    </location>
</feature>
<dbReference type="PRINTS" id="PR01005">
    <property type="entry name" value="FLGHOOKAP1"/>
</dbReference>
<gene>
    <name evidence="7" type="primary">flgK</name>
    <name evidence="11" type="ORF">THIAE_07380</name>
</gene>
<protein>
    <recommendedName>
        <fullName evidence="4 7">Flagellar hook-associated protein 1</fullName>
        <shortName evidence="7">HAP1</shortName>
    </recommendedName>
</protein>
<evidence type="ECO:0000256" key="3">
    <source>
        <dbReference type="ARBA" id="ARBA00009677"/>
    </source>
</evidence>
<accession>W0DV65</accession>
<dbReference type="EMBL" id="CP007030">
    <property type="protein sequence ID" value="AHF02332.1"/>
    <property type="molecule type" value="Genomic_DNA"/>
</dbReference>
<dbReference type="InterPro" id="IPR001444">
    <property type="entry name" value="Flag_bb_rod_N"/>
</dbReference>
<name>W0DV65_9GAMM</name>
<dbReference type="InterPro" id="IPR010930">
    <property type="entry name" value="Flg_bb/hook_C_dom"/>
</dbReference>
<dbReference type="RefSeq" id="WP_006460562.1">
    <property type="nucleotide sequence ID" value="NZ_CP007030.1"/>
</dbReference>
<dbReference type="STRING" id="717772.THIAE_07380"/>
<evidence type="ECO:0000313" key="12">
    <source>
        <dbReference type="Proteomes" id="UP000005380"/>
    </source>
</evidence>
<feature type="domain" description="Flagellar basal body rod protein N-terminal" evidence="8">
    <location>
        <begin position="6"/>
        <end position="34"/>
    </location>
</feature>
<dbReference type="SUPFAM" id="SSF64518">
    <property type="entry name" value="Phase 1 flagellin"/>
    <property type="match status" value="1"/>
</dbReference>
<evidence type="ECO:0000256" key="6">
    <source>
        <dbReference type="ARBA" id="ARBA00023143"/>
    </source>
</evidence>
<evidence type="ECO:0000256" key="2">
    <source>
        <dbReference type="ARBA" id="ARBA00004613"/>
    </source>
</evidence>
<dbReference type="NCBIfam" id="TIGR02492">
    <property type="entry name" value="flgK_ends"/>
    <property type="match status" value="1"/>
</dbReference>
<feature type="domain" description="Flagellar basal-body/hook protein C-terminal" evidence="9">
    <location>
        <begin position="547"/>
        <end position="585"/>
    </location>
</feature>
<dbReference type="GO" id="GO:0044780">
    <property type="term" value="P:bacterial-type flagellum assembly"/>
    <property type="evidence" value="ECO:0007669"/>
    <property type="project" value="InterPro"/>
</dbReference>
<dbReference type="GO" id="GO:0005576">
    <property type="term" value="C:extracellular region"/>
    <property type="evidence" value="ECO:0007669"/>
    <property type="project" value="UniProtKB-SubCell"/>
</dbReference>
<dbReference type="Pfam" id="PF06429">
    <property type="entry name" value="Flg_bbr_C"/>
    <property type="match status" value="1"/>
</dbReference>
<dbReference type="GO" id="GO:0009424">
    <property type="term" value="C:bacterial-type flagellum hook"/>
    <property type="evidence" value="ECO:0007669"/>
    <property type="project" value="UniProtKB-UniRule"/>
</dbReference>
<reference evidence="11 12" key="1">
    <citation type="submission" date="2013-12" db="EMBL/GenBank/DDBJ databases">
        <authorList>
            <consortium name="DOE Joint Genome Institute"/>
            <person name="Kappler U."/>
            <person name="Huntemann M."/>
            <person name="Han J."/>
            <person name="Chen A."/>
            <person name="Kyrpides N."/>
            <person name="Mavromatis K."/>
            <person name="Markowitz V."/>
            <person name="Palaniappan K."/>
            <person name="Ivanova N."/>
            <person name="Schaumberg A."/>
            <person name="Pati A."/>
            <person name="Liolios K."/>
            <person name="Nordberg H.P."/>
            <person name="Cantor M.N."/>
            <person name="Hua S.X."/>
            <person name="Woyke T."/>
        </authorList>
    </citation>
    <scope>NUCLEOTIDE SEQUENCE [LARGE SCALE GENOMIC DNA]</scope>
    <source>
        <strain evidence="12">AL2</strain>
    </source>
</reference>
<evidence type="ECO:0000259" key="9">
    <source>
        <dbReference type="Pfam" id="PF06429"/>
    </source>
</evidence>
<dbReference type="PANTHER" id="PTHR30033">
    <property type="entry name" value="FLAGELLAR HOOK-ASSOCIATED PROTEIN 1"/>
    <property type="match status" value="1"/>
</dbReference>
<dbReference type="Pfam" id="PF22638">
    <property type="entry name" value="FlgK_D1"/>
    <property type="match status" value="1"/>
</dbReference>
<dbReference type="FunCoup" id="W0DV65">
    <property type="interactions" value="79"/>
</dbReference>
<dbReference type="Pfam" id="PF00460">
    <property type="entry name" value="Flg_bb_rod"/>
    <property type="match status" value="1"/>
</dbReference>
<dbReference type="InParanoid" id="W0DV65"/>
<dbReference type="eggNOG" id="COG1256">
    <property type="taxonomic scope" value="Bacteria"/>
</dbReference>
<keyword evidence="5 7" id="KW-0964">Secreted</keyword>
<evidence type="ECO:0000259" key="8">
    <source>
        <dbReference type="Pfam" id="PF00460"/>
    </source>
</evidence>
<dbReference type="InterPro" id="IPR002371">
    <property type="entry name" value="FlgK"/>
</dbReference>
<evidence type="ECO:0000313" key="11">
    <source>
        <dbReference type="EMBL" id="AHF02332.1"/>
    </source>
</evidence>
<comment type="similarity">
    <text evidence="3 7">Belongs to the flagella basal body rod proteins family.</text>
</comment>
<evidence type="ECO:0000256" key="1">
    <source>
        <dbReference type="ARBA" id="ARBA00004365"/>
    </source>
</evidence>
<dbReference type="PANTHER" id="PTHR30033:SF2">
    <property type="entry name" value="FLAGELLAR HOOK PROTEIN"/>
    <property type="match status" value="1"/>
</dbReference>
<keyword evidence="12" id="KW-1185">Reference proteome</keyword>
<evidence type="ECO:0000259" key="10">
    <source>
        <dbReference type="Pfam" id="PF22638"/>
    </source>
</evidence>
<keyword evidence="6 7" id="KW-0975">Bacterial flagellum</keyword>
<organism evidence="11 12">
    <name type="scientific">Thiomicrospira aerophila AL3</name>
    <dbReference type="NCBI Taxonomy" id="717772"/>
    <lineage>
        <taxon>Bacteria</taxon>
        <taxon>Pseudomonadati</taxon>
        <taxon>Pseudomonadota</taxon>
        <taxon>Gammaproteobacteria</taxon>
        <taxon>Thiotrichales</taxon>
        <taxon>Piscirickettsiaceae</taxon>
        <taxon>Thiomicrospira</taxon>
    </lineage>
</organism>